<evidence type="ECO:0000256" key="3">
    <source>
        <dbReference type="ARBA" id="ARBA00022519"/>
    </source>
</evidence>
<proteinExistence type="predicted"/>
<dbReference type="AlphaFoldDB" id="A0A3A1YXN6"/>
<dbReference type="CDD" id="cd07984">
    <property type="entry name" value="LPLAT_LABLAT-like"/>
    <property type="match status" value="1"/>
</dbReference>
<dbReference type="Proteomes" id="UP000266206">
    <property type="component" value="Unassembled WGS sequence"/>
</dbReference>
<gene>
    <name evidence="7" type="ORF">CJP73_02485</name>
</gene>
<dbReference type="OrthoDB" id="9803456at2"/>
<keyword evidence="2" id="KW-1003">Cell membrane</keyword>
<name>A0A3A1YXN6_9BURK</name>
<accession>A0A3A1YXN6</accession>
<keyword evidence="3" id="KW-0997">Cell inner membrane</keyword>
<protein>
    <submittedName>
        <fullName evidence="7">Acyltransferase</fullName>
    </submittedName>
</protein>
<sequence>MTLSKSTLLRAVFEYFGRCPTRTRLRWGRILGWLTPRLMRSRAHIVRTNLRLCFPNLTDKEREALLHRHFYLLAQSIIDRGLIWFGEPDRVARTVKISGLEHFDALLQANRKILVLAPHFVGLDAAGSRLTMHSKRTATFYTPSSDPDVDALMQEGRSRFNESFLISRKDGIRGLIRLLRQGIPIYYLPDMDFGPKGAVFVPFFGVPAATLPSTAQIAQSWDASVLPIISNLDLKTGVYNVRILPPVSDFPGNDDLSAATARINRLIEDWVREDPAQYYWVHRRFKTRPNDGPKPY</sequence>
<dbReference type="PIRSF" id="PIRSF026649">
    <property type="entry name" value="MsbB"/>
    <property type="match status" value="1"/>
</dbReference>
<dbReference type="EMBL" id="NQYH01000001">
    <property type="protein sequence ID" value="RIY42316.1"/>
    <property type="molecule type" value="Genomic_DNA"/>
</dbReference>
<dbReference type="PANTHER" id="PTHR30606:SF9">
    <property type="entry name" value="LIPID A BIOSYNTHESIS LAUROYLTRANSFERASE"/>
    <property type="match status" value="1"/>
</dbReference>
<evidence type="ECO:0000256" key="4">
    <source>
        <dbReference type="ARBA" id="ARBA00022679"/>
    </source>
</evidence>
<evidence type="ECO:0000313" key="7">
    <source>
        <dbReference type="EMBL" id="RIY42316.1"/>
    </source>
</evidence>
<evidence type="ECO:0000256" key="6">
    <source>
        <dbReference type="ARBA" id="ARBA00023315"/>
    </source>
</evidence>
<reference evidence="7 8" key="1">
    <citation type="submission" date="2017-08" db="EMBL/GenBank/DDBJ databases">
        <title>Pusillimonas indicus sp. nov., a member of the family Alcaligenaceae isolated from surface seawater.</title>
        <authorList>
            <person name="Li J."/>
        </authorList>
    </citation>
    <scope>NUCLEOTIDE SEQUENCE [LARGE SCALE GENOMIC DNA]</scope>
    <source>
        <strain evidence="7 8">L52-1-41</strain>
    </source>
</reference>
<evidence type="ECO:0000256" key="2">
    <source>
        <dbReference type="ARBA" id="ARBA00022475"/>
    </source>
</evidence>
<dbReference type="PANTHER" id="PTHR30606">
    <property type="entry name" value="LIPID A BIOSYNTHESIS LAUROYL ACYLTRANSFERASE"/>
    <property type="match status" value="1"/>
</dbReference>
<dbReference type="GO" id="GO:0005886">
    <property type="term" value="C:plasma membrane"/>
    <property type="evidence" value="ECO:0007669"/>
    <property type="project" value="UniProtKB-SubCell"/>
</dbReference>
<organism evidence="7 8">
    <name type="scientific">Neopusillimonas maritima</name>
    <dbReference type="NCBI Taxonomy" id="2026239"/>
    <lineage>
        <taxon>Bacteria</taxon>
        <taxon>Pseudomonadati</taxon>
        <taxon>Pseudomonadota</taxon>
        <taxon>Betaproteobacteria</taxon>
        <taxon>Burkholderiales</taxon>
        <taxon>Alcaligenaceae</taxon>
        <taxon>Neopusillimonas</taxon>
    </lineage>
</organism>
<dbReference type="GO" id="GO:0009247">
    <property type="term" value="P:glycolipid biosynthetic process"/>
    <property type="evidence" value="ECO:0007669"/>
    <property type="project" value="UniProtKB-ARBA"/>
</dbReference>
<evidence type="ECO:0000256" key="5">
    <source>
        <dbReference type="ARBA" id="ARBA00023136"/>
    </source>
</evidence>
<dbReference type="GO" id="GO:0016746">
    <property type="term" value="F:acyltransferase activity"/>
    <property type="evidence" value="ECO:0007669"/>
    <property type="project" value="UniProtKB-KW"/>
</dbReference>
<dbReference type="Pfam" id="PF03279">
    <property type="entry name" value="Lip_A_acyltrans"/>
    <property type="match status" value="1"/>
</dbReference>
<dbReference type="RefSeq" id="WP_119515395.1">
    <property type="nucleotide sequence ID" value="NZ_NQYH01000001.1"/>
</dbReference>
<evidence type="ECO:0000256" key="1">
    <source>
        <dbReference type="ARBA" id="ARBA00004533"/>
    </source>
</evidence>
<dbReference type="InterPro" id="IPR004960">
    <property type="entry name" value="LipA_acyltrans"/>
</dbReference>
<comment type="subcellular location">
    <subcellularLocation>
        <location evidence="1">Cell inner membrane</location>
    </subcellularLocation>
</comment>
<evidence type="ECO:0000313" key="8">
    <source>
        <dbReference type="Proteomes" id="UP000266206"/>
    </source>
</evidence>
<keyword evidence="5" id="KW-0472">Membrane</keyword>
<keyword evidence="6 7" id="KW-0012">Acyltransferase</keyword>
<comment type="caution">
    <text evidence="7">The sequence shown here is derived from an EMBL/GenBank/DDBJ whole genome shotgun (WGS) entry which is preliminary data.</text>
</comment>
<keyword evidence="4 7" id="KW-0808">Transferase</keyword>